<protein>
    <submittedName>
        <fullName evidence="2">PadR family transcriptional regulator</fullName>
    </submittedName>
</protein>
<dbReference type="PANTHER" id="PTHR33169">
    <property type="entry name" value="PADR-FAMILY TRANSCRIPTIONAL REGULATOR"/>
    <property type="match status" value="1"/>
</dbReference>
<dbReference type="RefSeq" id="WP_382349275.1">
    <property type="nucleotide sequence ID" value="NZ_JBHMBP010000002.1"/>
</dbReference>
<dbReference type="EMBL" id="JBHSYS010000002">
    <property type="protein sequence ID" value="MFC6957533.1"/>
    <property type="molecule type" value="Genomic_DNA"/>
</dbReference>
<dbReference type="PANTHER" id="PTHR33169:SF14">
    <property type="entry name" value="TRANSCRIPTIONAL REGULATOR RV3488"/>
    <property type="match status" value="1"/>
</dbReference>
<dbReference type="InterPro" id="IPR036390">
    <property type="entry name" value="WH_DNA-bd_sf"/>
</dbReference>
<feature type="domain" description="Transcription regulator PadR N-terminal" evidence="1">
    <location>
        <begin position="38"/>
        <end position="86"/>
    </location>
</feature>
<dbReference type="Gene3D" id="1.10.10.10">
    <property type="entry name" value="Winged helix-like DNA-binding domain superfamily/Winged helix DNA-binding domain"/>
    <property type="match status" value="1"/>
</dbReference>
<organism evidence="2 3">
    <name type="scientific">Glycomyces mayteni</name>
    <dbReference type="NCBI Taxonomy" id="543887"/>
    <lineage>
        <taxon>Bacteria</taxon>
        <taxon>Bacillati</taxon>
        <taxon>Actinomycetota</taxon>
        <taxon>Actinomycetes</taxon>
        <taxon>Glycomycetales</taxon>
        <taxon>Glycomycetaceae</taxon>
        <taxon>Glycomyces</taxon>
    </lineage>
</organism>
<dbReference type="SUPFAM" id="SSF46785">
    <property type="entry name" value="Winged helix' DNA-binding domain"/>
    <property type="match status" value="1"/>
</dbReference>
<gene>
    <name evidence="2" type="ORF">ACFQS3_10045</name>
</gene>
<accession>A0ABW2D8W0</accession>
<comment type="caution">
    <text evidence="2">The sequence shown here is derived from an EMBL/GenBank/DDBJ whole genome shotgun (WGS) entry which is preliminary data.</text>
</comment>
<keyword evidence="3" id="KW-1185">Reference proteome</keyword>
<sequence>MAPSRIRLTTTTRLVLDALLDADPGDPPWGYRLCEITGLGPGTVYPILERLETAGWVAGTWEHPKPDDRPARRTYTVTGTGRLAYAEAKAAKAHRQTARFALRPRMEA</sequence>
<evidence type="ECO:0000313" key="3">
    <source>
        <dbReference type="Proteomes" id="UP001596470"/>
    </source>
</evidence>
<dbReference type="InterPro" id="IPR052509">
    <property type="entry name" value="Metal_resp_DNA-bind_regulator"/>
</dbReference>
<dbReference type="Proteomes" id="UP001596470">
    <property type="component" value="Unassembled WGS sequence"/>
</dbReference>
<proteinExistence type="predicted"/>
<reference evidence="3" key="1">
    <citation type="journal article" date="2019" name="Int. J. Syst. Evol. Microbiol.">
        <title>The Global Catalogue of Microorganisms (GCM) 10K type strain sequencing project: providing services to taxonomists for standard genome sequencing and annotation.</title>
        <authorList>
            <consortium name="The Broad Institute Genomics Platform"/>
            <consortium name="The Broad Institute Genome Sequencing Center for Infectious Disease"/>
            <person name="Wu L."/>
            <person name="Ma J."/>
        </authorList>
    </citation>
    <scope>NUCLEOTIDE SEQUENCE [LARGE SCALE GENOMIC DNA]</scope>
    <source>
        <strain evidence="3">KACC 12634</strain>
    </source>
</reference>
<evidence type="ECO:0000313" key="2">
    <source>
        <dbReference type="EMBL" id="MFC6957533.1"/>
    </source>
</evidence>
<evidence type="ECO:0000259" key="1">
    <source>
        <dbReference type="Pfam" id="PF03551"/>
    </source>
</evidence>
<dbReference type="InterPro" id="IPR036388">
    <property type="entry name" value="WH-like_DNA-bd_sf"/>
</dbReference>
<dbReference type="Pfam" id="PF03551">
    <property type="entry name" value="PadR"/>
    <property type="match status" value="1"/>
</dbReference>
<name>A0ABW2D8W0_9ACTN</name>
<dbReference type="InterPro" id="IPR005149">
    <property type="entry name" value="Tscrpt_reg_PadR_N"/>
</dbReference>